<protein>
    <recommendedName>
        <fullName evidence="3">protein-serine/threonine phosphatase</fullName>
        <ecNumber evidence="3">3.1.3.16</ecNumber>
    </recommendedName>
</protein>
<dbReference type="InterPro" id="IPR036457">
    <property type="entry name" value="PPM-type-like_dom_sf"/>
</dbReference>
<dbReference type="STRING" id="3750.A0A498KPX2"/>
<dbReference type="GO" id="GO:0004722">
    <property type="term" value="F:protein serine/threonine phosphatase activity"/>
    <property type="evidence" value="ECO:0007669"/>
    <property type="project" value="UniProtKB-EC"/>
</dbReference>
<evidence type="ECO:0000256" key="1">
    <source>
        <dbReference type="ARBA" id="ARBA00001936"/>
    </source>
</evidence>
<evidence type="ECO:0000256" key="10">
    <source>
        <dbReference type="ARBA" id="ARBA00023211"/>
    </source>
</evidence>
<dbReference type="PROSITE" id="PS01032">
    <property type="entry name" value="PPM_1"/>
    <property type="match status" value="1"/>
</dbReference>
<dbReference type="Gene3D" id="3.80.10.10">
    <property type="entry name" value="Ribonuclease Inhibitor"/>
    <property type="match status" value="1"/>
</dbReference>
<evidence type="ECO:0000256" key="9">
    <source>
        <dbReference type="ARBA" id="ARBA00022912"/>
    </source>
</evidence>
<evidence type="ECO:0000256" key="6">
    <source>
        <dbReference type="ARBA" id="ARBA00022737"/>
    </source>
</evidence>
<dbReference type="Gene3D" id="3.60.40.10">
    <property type="entry name" value="PPM-type phosphatase domain"/>
    <property type="match status" value="1"/>
</dbReference>
<comment type="cofactor">
    <cofactor evidence="2">
        <name>Mg(2+)</name>
        <dbReference type="ChEBI" id="CHEBI:18420"/>
    </cofactor>
</comment>
<evidence type="ECO:0000256" key="5">
    <source>
        <dbReference type="ARBA" id="ARBA00022723"/>
    </source>
</evidence>
<comment type="similarity">
    <text evidence="11">Belongs to the PP2C family.</text>
</comment>
<dbReference type="PANTHER" id="PTHR47992">
    <property type="entry name" value="PROTEIN PHOSPHATASE"/>
    <property type="match status" value="1"/>
</dbReference>
<dbReference type="SMART" id="SM00332">
    <property type="entry name" value="PP2Cc"/>
    <property type="match status" value="1"/>
</dbReference>
<evidence type="ECO:0000256" key="7">
    <source>
        <dbReference type="ARBA" id="ARBA00022801"/>
    </source>
</evidence>
<dbReference type="EMBL" id="RDQH01000327">
    <property type="protein sequence ID" value="RXI08494.1"/>
    <property type="molecule type" value="Genomic_DNA"/>
</dbReference>
<dbReference type="Proteomes" id="UP000290289">
    <property type="component" value="Chromosome 1"/>
</dbReference>
<keyword evidence="9 11" id="KW-0904">Protein phosphatase</keyword>
<dbReference type="InterPro" id="IPR032675">
    <property type="entry name" value="LRR_dom_sf"/>
</dbReference>
<dbReference type="AlphaFoldDB" id="A0A498KPX2"/>
<comment type="caution">
    <text evidence="14">The sequence shown here is derived from an EMBL/GenBank/DDBJ whole genome shotgun (WGS) entry which is preliminary data.</text>
</comment>
<keyword evidence="15" id="KW-1185">Reference proteome</keyword>
<evidence type="ECO:0000256" key="2">
    <source>
        <dbReference type="ARBA" id="ARBA00001946"/>
    </source>
</evidence>
<keyword evidence="4" id="KW-0433">Leucine-rich repeat</keyword>
<dbReference type="Pfam" id="PF00481">
    <property type="entry name" value="PP2C"/>
    <property type="match status" value="1"/>
</dbReference>
<gene>
    <name evidence="14" type="ORF">DVH24_022638</name>
</gene>
<dbReference type="CDD" id="cd00143">
    <property type="entry name" value="PP2Cc"/>
    <property type="match status" value="1"/>
</dbReference>
<dbReference type="SUPFAM" id="SSF52058">
    <property type="entry name" value="L domain-like"/>
    <property type="match status" value="1"/>
</dbReference>
<proteinExistence type="inferred from homology"/>
<name>A0A498KPX2_MALDO</name>
<dbReference type="InterPro" id="IPR045344">
    <property type="entry name" value="C-JID"/>
</dbReference>
<comment type="cofactor">
    <cofactor evidence="1">
        <name>Mn(2+)</name>
        <dbReference type="ChEBI" id="CHEBI:29035"/>
    </cofactor>
</comment>
<organism evidence="14 15">
    <name type="scientific">Malus domestica</name>
    <name type="common">Apple</name>
    <name type="synonym">Pyrus malus</name>
    <dbReference type="NCBI Taxonomy" id="3750"/>
    <lineage>
        <taxon>Eukaryota</taxon>
        <taxon>Viridiplantae</taxon>
        <taxon>Streptophyta</taxon>
        <taxon>Embryophyta</taxon>
        <taxon>Tracheophyta</taxon>
        <taxon>Spermatophyta</taxon>
        <taxon>Magnoliopsida</taxon>
        <taxon>eudicotyledons</taxon>
        <taxon>Gunneridae</taxon>
        <taxon>Pentapetalae</taxon>
        <taxon>rosids</taxon>
        <taxon>fabids</taxon>
        <taxon>Rosales</taxon>
        <taxon>Rosaceae</taxon>
        <taxon>Amygdaloideae</taxon>
        <taxon>Maleae</taxon>
        <taxon>Malus</taxon>
    </lineage>
</organism>
<evidence type="ECO:0000256" key="11">
    <source>
        <dbReference type="RuleBase" id="RU003465"/>
    </source>
</evidence>
<feature type="compositionally biased region" description="Low complexity" evidence="12">
    <location>
        <begin position="286"/>
        <end position="300"/>
    </location>
</feature>
<dbReference type="GO" id="GO:0046872">
    <property type="term" value="F:metal ion binding"/>
    <property type="evidence" value="ECO:0007669"/>
    <property type="project" value="UniProtKB-KW"/>
</dbReference>
<evidence type="ECO:0000256" key="12">
    <source>
        <dbReference type="SAM" id="MobiDB-lite"/>
    </source>
</evidence>
<keyword evidence="6" id="KW-0677">Repeat</keyword>
<dbReference type="EC" id="3.1.3.16" evidence="3"/>
<dbReference type="PROSITE" id="PS51746">
    <property type="entry name" value="PPM_2"/>
    <property type="match status" value="1"/>
</dbReference>
<evidence type="ECO:0000256" key="4">
    <source>
        <dbReference type="ARBA" id="ARBA00022614"/>
    </source>
</evidence>
<evidence type="ECO:0000256" key="3">
    <source>
        <dbReference type="ARBA" id="ARBA00013081"/>
    </source>
</evidence>
<dbReference type="SUPFAM" id="SSF81606">
    <property type="entry name" value="PP2C-like"/>
    <property type="match status" value="1"/>
</dbReference>
<keyword evidence="10" id="KW-0464">Manganese</keyword>
<feature type="region of interest" description="Disordered" evidence="12">
    <location>
        <begin position="286"/>
        <end position="305"/>
    </location>
</feature>
<dbReference type="InterPro" id="IPR001932">
    <property type="entry name" value="PPM-type_phosphatase-like_dom"/>
</dbReference>
<dbReference type="InterPro" id="IPR000222">
    <property type="entry name" value="PP2C_BS"/>
</dbReference>
<evidence type="ECO:0000313" key="14">
    <source>
        <dbReference type="EMBL" id="RXI08494.1"/>
    </source>
</evidence>
<accession>A0A498KPX2</accession>
<dbReference type="InterPro" id="IPR015655">
    <property type="entry name" value="PP2C"/>
</dbReference>
<keyword evidence="8" id="KW-0460">Magnesium</keyword>
<evidence type="ECO:0000259" key="13">
    <source>
        <dbReference type="PROSITE" id="PS51746"/>
    </source>
</evidence>
<dbReference type="Pfam" id="PF20160">
    <property type="entry name" value="C-JID"/>
    <property type="match status" value="1"/>
</dbReference>
<feature type="domain" description="PPM-type phosphatase" evidence="13">
    <location>
        <begin position="419"/>
        <end position="763"/>
    </location>
</feature>
<evidence type="ECO:0000256" key="8">
    <source>
        <dbReference type="ARBA" id="ARBA00022842"/>
    </source>
</evidence>
<keyword evidence="7 11" id="KW-0378">Hydrolase</keyword>
<keyword evidence="5" id="KW-0479">Metal-binding</keyword>
<evidence type="ECO:0000313" key="15">
    <source>
        <dbReference type="Proteomes" id="UP000290289"/>
    </source>
</evidence>
<sequence>MPATLSSRWKAKKVPFVSLLPKPSAHRHYENLVWLDLSDSKLMELPDSVTNLIHLITLVLCRNNFERLPATMDQLRRLKIFNLEACRRLISIPQLSSNITKIDAHDCTALETVSTPKPHYMNLYFIFSNCLRLGNHLRHLSFNMSLPGSDIPDWFSQQCTGSSVTAQLQLNLFHNKLLGFAKCAVSNFKSAHYCASNLSVQCFCTFKGNHHEYSSNIYMLDWDFKTDRFLESDHMFLGYVPWSKYGLIETGKQANERCYTEATFKFDVKDGGYVRDFRAAVRYPSIRSKSTSPNPSSMSSEEPLDPRSVGGNIVICIKRAELVSWKMRLRKEWMFDTPEQCRDRRRRRIEMRRARWSSSGYRPLPVRGAQHISNDHDQTCLILSDEEDGGPTDHEVAVQPAVPSPRYLLHRNPMPEFRTMSFSRLPDQMGMELNDTVFVKEDFCRLDHVLHGQPIHFFAVYDGHGHPHVSTVCKQRMHEFIAEELRRVFTTVGCANGDENMNFASQGQEEARWPALVRTALERSFQRMHRLAQDTCPCGNIGHACGCKPNINALPVAGSTAVVAILTAQHIVIANCGFSHAVLGRAGRPFPLSHYHKLQSKRWNEQERMRSVDGRMFYHNGVRVYGTLNMNHSPNPMEHIYKPVVTLEPHISIIKREGDQDEFLILANDGLWDMVPDDMACRVACMCLRGGGGGGSSGHMNRATAPNPGNMERCLCPPNTDGHENARGGVFLSPESNLAATLLCRLALARGSHGDISVMVVDLKSG</sequence>
<reference evidence="14 15" key="1">
    <citation type="submission" date="2018-10" db="EMBL/GenBank/DDBJ databases">
        <title>A high-quality apple genome assembly.</title>
        <authorList>
            <person name="Hu J."/>
        </authorList>
    </citation>
    <scope>NUCLEOTIDE SEQUENCE [LARGE SCALE GENOMIC DNA]</scope>
    <source>
        <strain evidence="15">cv. HFTH1</strain>
        <tissue evidence="14">Young leaf</tissue>
    </source>
</reference>